<dbReference type="GO" id="GO:0009411">
    <property type="term" value="P:response to UV"/>
    <property type="evidence" value="ECO:0007669"/>
    <property type="project" value="InterPro"/>
</dbReference>
<dbReference type="EMBL" id="NRSZ01000180">
    <property type="protein sequence ID" value="PNY28973.1"/>
    <property type="molecule type" value="Genomic_DNA"/>
</dbReference>
<keyword evidence="4" id="KW-0255">Endonuclease</keyword>
<dbReference type="InterPro" id="IPR004601">
    <property type="entry name" value="UvdE"/>
</dbReference>
<accession>A0A2K3QN62</accession>
<dbReference type="GO" id="GO:0005634">
    <property type="term" value="C:nucleus"/>
    <property type="evidence" value="ECO:0007669"/>
    <property type="project" value="TreeGrafter"/>
</dbReference>
<feature type="compositionally biased region" description="Polar residues" evidence="3">
    <location>
        <begin position="1"/>
        <end position="10"/>
    </location>
</feature>
<gene>
    <name evidence="4" type="ORF">TCAP_01110</name>
</gene>
<dbReference type="GO" id="GO:0043504">
    <property type="term" value="P:mitochondrial DNA repair"/>
    <property type="evidence" value="ECO:0007669"/>
    <property type="project" value="TreeGrafter"/>
</dbReference>
<evidence type="ECO:0000256" key="2">
    <source>
        <dbReference type="ARBA" id="ARBA00023204"/>
    </source>
</evidence>
<proteinExistence type="predicted"/>
<keyword evidence="4" id="KW-0378">Hydrolase</keyword>
<evidence type="ECO:0000313" key="5">
    <source>
        <dbReference type="Proteomes" id="UP000236621"/>
    </source>
</evidence>
<keyword evidence="5" id="KW-1185">Reference proteome</keyword>
<keyword evidence="4" id="KW-0540">Nuclease</keyword>
<reference evidence="4 5" key="1">
    <citation type="submission" date="2017-08" db="EMBL/GenBank/DDBJ databases">
        <title>Harnessing the power of phylogenomics to disentangle the directionality and signatures of interkingdom host jumping in the parasitic fungal genus Tolypocladium.</title>
        <authorList>
            <person name="Quandt C.A."/>
            <person name="Patterson W."/>
            <person name="Spatafora J.W."/>
        </authorList>
    </citation>
    <scope>NUCLEOTIDE SEQUENCE [LARGE SCALE GENOMIC DNA]</scope>
    <source>
        <strain evidence="4 5">CBS 113982</strain>
    </source>
</reference>
<dbReference type="GO" id="GO:0004519">
    <property type="term" value="F:endonuclease activity"/>
    <property type="evidence" value="ECO:0007669"/>
    <property type="project" value="UniProtKB-KW"/>
</dbReference>
<keyword evidence="2" id="KW-0234">DNA repair</keyword>
<feature type="region of interest" description="Disordered" evidence="3">
    <location>
        <begin position="1"/>
        <end position="27"/>
    </location>
</feature>
<evidence type="ECO:0000313" key="4">
    <source>
        <dbReference type="EMBL" id="PNY28973.1"/>
    </source>
</evidence>
<sequence>MHYSESTASAVTPRDRRKHSARVKTLPPCAPNMDMMIEAKDKEQAFFELMWMFKLPSWDRFHDIVPHERDD</sequence>
<dbReference type="Proteomes" id="UP000236621">
    <property type="component" value="Unassembled WGS sequence"/>
</dbReference>
<protein>
    <submittedName>
        <fullName evidence="4">UV-damage endonuclease</fullName>
    </submittedName>
</protein>
<dbReference type="Gene3D" id="3.20.20.150">
    <property type="entry name" value="Divalent-metal-dependent TIM barrel enzymes"/>
    <property type="match status" value="1"/>
</dbReference>
<dbReference type="GO" id="GO:0006289">
    <property type="term" value="P:nucleotide-excision repair"/>
    <property type="evidence" value="ECO:0007669"/>
    <property type="project" value="InterPro"/>
</dbReference>
<keyword evidence="1" id="KW-0227">DNA damage</keyword>
<evidence type="ECO:0000256" key="3">
    <source>
        <dbReference type="SAM" id="MobiDB-lite"/>
    </source>
</evidence>
<comment type="caution">
    <text evidence="4">The sequence shown here is derived from an EMBL/GenBank/DDBJ whole genome shotgun (WGS) entry which is preliminary data.</text>
</comment>
<dbReference type="AlphaFoldDB" id="A0A2K3QN62"/>
<organism evidence="4 5">
    <name type="scientific">Tolypocladium capitatum</name>
    <dbReference type="NCBI Taxonomy" id="45235"/>
    <lineage>
        <taxon>Eukaryota</taxon>
        <taxon>Fungi</taxon>
        <taxon>Dikarya</taxon>
        <taxon>Ascomycota</taxon>
        <taxon>Pezizomycotina</taxon>
        <taxon>Sordariomycetes</taxon>
        <taxon>Hypocreomycetidae</taxon>
        <taxon>Hypocreales</taxon>
        <taxon>Ophiocordycipitaceae</taxon>
        <taxon>Tolypocladium</taxon>
    </lineage>
</organism>
<dbReference type="OrthoDB" id="541883at2759"/>
<name>A0A2K3QN62_9HYPO</name>
<dbReference type="GO" id="GO:0005739">
    <property type="term" value="C:mitochondrion"/>
    <property type="evidence" value="ECO:0007669"/>
    <property type="project" value="TreeGrafter"/>
</dbReference>
<evidence type="ECO:0000256" key="1">
    <source>
        <dbReference type="ARBA" id="ARBA00022763"/>
    </source>
</evidence>
<dbReference type="STRING" id="45235.A0A2K3QN62"/>
<dbReference type="PANTHER" id="PTHR31290">
    <property type="entry name" value="UV-DAMAGE ENDONUCLEASE"/>
    <property type="match status" value="1"/>
</dbReference>
<dbReference type="PANTHER" id="PTHR31290:SF5">
    <property type="entry name" value="UV-DAMAGE ENDONUCLEASE"/>
    <property type="match status" value="1"/>
</dbReference>